<proteinExistence type="predicted"/>
<reference evidence="1" key="1">
    <citation type="submission" date="2021-02" db="EMBL/GenBank/DDBJ databases">
        <authorList>
            <person name="Cremers G."/>
            <person name="Picone N."/>
        </authorList>
    </citation>
    <scope>NUCLEOTIDE SEQUENCE</scope>
    <source>
        <strain evidence="1">PQ17</strain>
    </source>
</reference>
<sequence length="150" mass="16891">MIEEGKEGVWESGKGQSQAQAKEARIERFARKQKWRLAILRTKLDMLLTDQKSPGVRLSRFKRALSGKEFFFKKTDTLLMRTGRKIGRGSARGSSLCSDERTRLWVTIPANLRYPRPGAYRLAVAGAGDMGSPRHYLVLKKRALAPGASR</sequence>
<organism evidence="1 2">
    <name type="scientific">Candidatus Methylacidithermus pantelleriae</name>
    <dbReference type="NCBI Taxonomy" id="2744239"/>
    <lineage>
        <taxon>Bacteria</taxon>
        <taxon>Pseudomonadati</taxon>
        <taxon>Verrucomicrobiota</taxon>
        <taxon>Methylacidiphilae</taxon>
        <taxon>Methylacidiphilales</taxon>
        <taxon>Methylacidiphilaceae</taxon>
        <taxon>Candidatus Methylacidithermus</taxon>
    </lineage>
</organism>
<dbReference type="EMBL" id="CAJNOB010000067">
    <property type="protein sequence ID" value="CAF0704408.1"/>
    <property type="molecule type" value="Genomic_DNA"/>
</dbReference>
<protein>
    <submittedName>
        <fullName evidence="1">Uncharacterized protein</fullName>
    </submittedName>
</protein>
<evidence type="ECO:0000313" key="2">
    <source>
        <dbReference type="Proteomes" id="UP000663859"/>
    </source>
</evidence>
<keyword evidence="2" id="KW-1185">Reference proteome</keyword>
<dbReference type="Proteomes" id="UP000663859">
    <property type="component" value="Unassembled WGS sequence"/>
</dbReference>
<accession>A0A8J2BN59</accession>
<gene>
    <name evidence="1" type="ORF">MPNT_70001</name>
</gene>
<comment type="caution">
    <text evidence="1">The sequence shown here is derived from an EMBL/GenBank/DDBJ whole genome shotgun (WGS) entry which is preliminary data.</text>
</comment>
<name>A0A8J2BN59_9BACT</name>
<evidence type="ECO:0000313" key="1">
    <source>
        <dbReference type="EMBL" id="CAF0704408.1"/>
    </source>
</evidence>
<dbReference type="AlphaFoldDB" id="A0A8J2BN59"/>